<feature type="binding site" evidence="7">
    <location>
        <begin position="17"/>
        <end position="20"/>
    </location>
    <ligand>
        <name>CoA</name>
        <dbReference type="ChEBI" id="CHEBI:57287"/>
    </ligand>
</feature>
<dbReference type="NCBIfam" id="TIGR01019">
    <property type="entry name" value="sucCoAalpha"/>
    <property type="match status" value="1"/>
</dbReference>
<dbReference type="PANTHER" id="PTHR11117">
    <property type="entry name" value="SUCCINYL-COA LIGASE SUBUNIT ALPHA"/>
    <property type="match status" value="1"/>
</dbReference>
<dbReference type="Proteomes" id="UP000005596">
    <property type="component" value="Unassembled WGS sequence"/>
</dbReference>
<dbReference type="Pfam" id="PF00549">
    <property type="entry name" value="Ligase_CoA"/>
    <property type="match status" value="1"/>
</dbReference>
<dbReference type="InterPro" id="IPR033847">
    <property type="entry name" value="Citrt_syn/SCS-alpha_CS"/>
</dbReference>
<organism evidence="12 13">
    <name type="scientific">Haemophilus influenzae 22.4-21</name>
    <dbReference type="NCBI Taxonomy" id="375063"/>
    <lineage>
        <taxon>Bacteria</taxon>
        <taxon>Pseudomonadati</taxon>
        <taxon>Pseudomonadota</taxon>
        <taxon>Gammaproteobacteria</taxon>
        <taxon>Pasteurellales</taxon>
        <taxon>Pasteurellaceae</taxon>
        <taxon>Haemophilus</taxon>
    </lineage>
</organism>
<comment type="catalytic activity">
    <reaction evidence="6">
        <text>GTP + succinate + CoA = succinyl-CoA + GDP + phosphate</text>
        <dbReference type="Rhea" id="RHEA:22120"/>
        <dbReference type="ChEBI" id="CHEBI:30031"/>
        <dbReference type="ChEBI" id="CHEBI:37565"/>
        <dbReference type="ChEBI" id="CHEBI:43474"/>
        <dbReference type="ChEBI" id="CHEBI:57287"/>
        <dbReference type="ChEBI" id="CHEBI:57292"/>
        <dbReference type="ChEBI" id="CHEBI:58189"/>
    </reaction>
    <physiologicalReaction direction="right-to-left" evidence="6">
        <dbReference type="Rhea" id="RHEA:22122"/>
    </physiologicalReaction>
</comment>
<dbReference type="InterPro" id="IPR005810">
    <property type="entry name" value="CoA_lig_alpha"/>
</dbReference>
<dbReference type="SUPFAM" id="SSF51735">
    <property type="entry name" value="NAD(P)-binding Rossmann-fold domains"/>
    <property type="match status" value="1"/>
</dbReference>
<evidence type="ECO:0000256" key="1">
    <source>
        <dbReference type="ARBA" id="ARBA00005064"/>
    </source>
</evidence>
<feature type="binding site" evidence="7">
    <location>
        <position position="43"/>
    </location>
    <ligand>
        <name>CoA</name>
        <dbReference type="ChEBI" id="CHEBI:57287"/>
    </ligand>
</feature>
<dbReference type="FunFam" id="3.40.50.261:FF:000002">
    <property type="entry name" value="Succinate--CoA ligase [ADP-forming] subunit alpha"/>
    <property type="match status" value="1"/>
</dbReference>
<dbReference type="SUPFAM" id="SSF52210">
    <property type="entry name" value="Succinyl-CoA synthetase domains"/>
    <property type="match status" value="1"/>
</dbReference>
<comment type="subunit">
    <text evidence="7 10">Heterotetramer of two alpha and two beta subunits.</text>
</comment>
<proteinExistence type="inferred from homology"/>
<accession>A4NXX6</accession>
<comment type="function">
    <text evidence="7 10">Succinyl-CoA synthetase functions in the citric acid cycle (TCA), coupling the hydrolysis of succinyl-CoA to the synthesis of either ATP or GTP and thus represents the only step of substrate-level phosphorylation in the TCA. The alpha subunit of the enzyme binds the substrates coenzyme A and phosphate, while succinate binding and nucleotide specificity is provided by the beta subunit.</text>
</comment>
<dbReference type="GO" id="GO:0000166">
    <property type="term" value="F:nucleotide binding"/>
    <property type="evidence" value="ECO:0007669"/>
    <property type="project" value="UniProtKB-KW"/>
</dbReference>
<dbReference type="PRINTS" id="PR01798">
    <property type="entry name" value="SCOASYNTHASE"/>
</dbReference>
<dbReference type="InterPro" id="IPR005811">
    <property type="entry name" value="SUCC_ACL_C"/>
</dbReference>
<dbReference type="GO" id="GO:0006099">
    <property type="term" value="P:tricarboxylic acid cycle"/>
    <property type="evidence" value="ECO:0007669"/>
    <property type="project" value="UniProtKB-UniRule"/>
</dbReference>
<gene>
    <name evidence="7" type="primary">sucD</name>
    <name evidence="12" type="ORF">CGSHiR3021_05359</name>
</gene>
<comment type="catalytic activity">
    <reaction evidence="5">
        <text>succinate + ATP + CoA = succinyl-CoA + ADP + phosphate</text>
        <dbReference type="Rhea" id="RHEA:17661"/>
        <dbReference type="ChEBI" id="CHEBI:30031"/>
        <dbReference type="ChEBI" id="CHEBI:30616"/>
        <dbReference type="ChEBI" id="CHEBI:43474"/>
        <dbReference type="ChEBI" id="CHEBI:57287"/>
        <dbReference type="ChEBI" id="CHEBI:57292"/>
        <dbReference type="ChEBI" id="CHEBI:456216"/>
        <dbReference type="EC" id="6.2.1.5"/>
    </reaction>
    <physiologicalReaction direction="right-to-left" evidence="5">
        <dbReference type="Rhea" id="RHEA:17663"/>
    </physiologicalReaction>
</comment>
<dbReference type="Gene3D" id="3.40.50.720">
    <property type="entry name" value="NAD(P)-binding Rossmann-like Domain"/>
    <property type="match status" value="1"/>
</dbReference>
<feature type="domain" description="CoA-binding" evidence="11">
    <location>
        <begin position="4"/>
        <end position="100"/>
    </location>
</feature>
<name>A4NXX6_HAEIF</name>
<dbReference type="PROSITE" id="PS01216">
    <property type="entry name" value="SUCCINYL_COA_LIG_1"/>
    <property type="match status" value="1"/>
</dbReference>
<evidence type="ECO:0000256" key="7">
    <source>
        <dbReference type="HAMAP-Rule" id="MF_01988"/>
    </source>
</evidence>
<sequence>MAILIDKNTKVICQGFTGGQGTFHSEQALAYGTQLVGGVSPNKGGSSHLGLPVFNTVREAVENTGATATVIYVPASFCKDVIIEAIDAGIQLIVCITEGIPTLDMLKVKQKLNETGVVMIGPNCPGVITPDECKIGIMPAHIHKKGKVGIVSRSGTLTYEAVKQTTDEGFGQSTCVGIGGDPILGSSFIDILERFQQDPETEAIVMIGEIGGSAEEEAAIFIKDNVTKPVVAYIAGITAPKGKRMGHAGAIISGGKGTAVEKIAALEAAGVICVKSLAEIGEALRKLLKSSKN</sequence>
<keyword evidence="4 7" id="KW-0547">Nucleotide-binding</keyword>
<dbReference type="EMBL" id="AAZJ01000005">
    <property type="protein sequence ID" value="EDK13906.1"/>
    <property type="molecule type" value="Genomic_DNA"/>
</dbReference>
<evidence type="ECO:0000256" key="3">
    <source>
        <dbReference type="ARBA" id="ARBA00022598"/>
    </source>
</evidence>
<dbReference type="PANTHER" id="PTHR11117:SF2">
    <property type="entry name" value="SUCCINATE--COA LIGASE [ADP_GDP-FORMING] SUBUNIT ALPHA, MITOCHONDRIAL"/>
    <property type="match status" value="1"/>
</dbReference>
<dbReference type="Pfam" id="PF02629">
    <property type="entry name" value="CoA_binding"/>
    <property type="match status" value="1"/>
</dbReference>
<evidence type="ECO:0000259" key="11">
    <source>
        <dbReference type="SMART" id="SM00881"/>
    </source>
</evidence>
<keyword evidence="3 7" id="KW-0436">Ligase</keyword>
<dbReference type="InterPro" id="IPR003781">
    <property type="entry name" value="CoA-bd"/>
</dbReference>
<dbReference type="AlphaFoldDB" id="A4NXX6"/>
<protein>
    <recommendedName>
        <fullName evidence="7">Succinate--CoA ligase [ADP-forming] subunit alpha</fullName>
        <ecNumber evidence="7">6.2.1.5</ecNumber>
    </recommendedName>
    <alternativeName>
        <fullName evidence="7">Succinyl-CoA synthetase subunit alpha</fullName>
        <shortName evidence="7">SCS-alpha</shortName>
    </alternativeName>
</protein>
<dbReference type="GO" id="GO:0004776">
    <property type="term" value="F:succinate-CoA ligase (GDP-forming) activity"/>
    <property type="evidence" value="ECO:0007669"/>
    <property type="project" value="TreeGrafter"/>
</dbReference>
<evidence type="ECO:0000256" key="8">
    <source>
        <dbReference type="PIRSR" id="PIRSR001553-1"/>
    </source>
</evidence>
<dbReference type="GO" id="GO:0009361">
    <property type="term" value="C:succinate-CoA ligase complex (ADP-forming)"/>
    <property type="evidence" value="ECO:0007669"/>
    <property type="project" value="TreeGrafter"/>
</dbReference>
<dbReference type="Gene3D" id="3.40.50.261">
    <property type="entry name" value="Succinyl-CoA synthetase domains"/>
    <property type="match status" value="1"/>
</dbReference>
<evidence type="ECO:0000313" key="13">
    <source>
        <dbReference type="Proteomes" id="UP000005596"/>
    </source>
</evidence>
<dbReference type="SMART" id="SM00881">
    <property type="entry name" value="CoA_binding"/>
    <property type="match status" value="1"/>
</dbReference>
<dbReference type="HAMAP" id="MF_01988">
    <property type="entry name" value="Succ_CoA_alpha"/>
    <property type="match status" value="1"/>
</dbReference>
<dbReference type="PIRSF" id="PIRSF001553">
    <property type="entry name" value="SucCS_alpha"/>
    <property type="match status" value="1"/>
</dbReference>
<feature type="binding site" evidence="7">
    <location>
        <position position="159"/>
    </location>
    <ligand>
        <name>substrate</name>
        <note>ligand shared with subunit beta</note>
    </ligand>
</feature>
<evidence type="ECO:0000256" key="4">
    <source>
        <dbReference type="ARBA" id="ARBA00022741"/>
    </source>
</evidence>
<comment type="similarity">
    <text evidence="7 9">Belongs to the succinate/malate CoA ligase alpha subunit family.</text>
</comment>
<evidence type="ECO:0000313" key="12">
    <source>
        <dbReference type="EMBL" id="EDK13906.1"/>
    </source>
</evidence>
<comment type="pathway">
    <text evidence="1 7 10">Carbohydrate metabolism; tricarboxylic acid cycle; succinate from succinyl-CoA (ligase route): step 1/1.</text>
</comment>
<feature type="active site" description="Tele-phosphohistidine intermediate" evidence="7 8">
    <location>
        <position position="247"/>
    </location>
</feature>
<dbReference type="InterPro" id="IPR017440">
    <property type="entry name" value="Cit_synth/succinyl-CoA_lig_AS"/>
</dbReference>
<evidence type="ECO:0000256" key="10">
    <source>
        <dbReference type="RuleBase" id="RU000699"/>
    </source>
</evidence>
<dbReference type="NCBIfam" id="NF004230">
    <property type="entry name" value="PRK05678.1"/>
    <property type="match status" value="1"/>
</dbReference>
<dbReference type="UniPathway" id="UPA00223">
    <property type="reaction ID" value="UER00999"/>
</dbReference>
<evidence type="ECO:0000256" key="6">
    <source>
        <dbReference type="ARBA" id="ARBA00052891"/>
    </source>
</evidence>
<evidence type="ECO:0000256" key="2">
    <source>
        <dbReference type="ARBA" id="ARBA00022532"/>
    </source>
</evidence>
<dbReference type="GO" id="GO:0004775">
    <property type="term" value="F:succinate-CoA ligase (ADP-forming) activity"/>
    <property type="evidence" value="ECO:0007669"/>
    <property type="project" value="UniProtKB-UniRule"/>
</dbReference>
<dbReference type="PROSITE" id="PS00399">
    <property type="entry name" value="SUCCINYL_COA_LIG_2"/>
    <property type="match status" value="1"/>
</dbReference>
<dbReference type="FunFam" id="3.40.50.720:FF:000002">
    <property type="entry name" value="Succinate--CoA ligase [ADP-forming] subunit alpha"/>
    <property type="match status" value="1"/>
</dbReference>
<dbReference type="InterPro" id="IPR016102">
    <property type="entry name" value="Succinyl-CoA_synth-like"/>
</dbReference>
<evidence type="ECO:0000256" key="9">
    <source>
        <dbReference type="RuleBase" id="RU000677"/>
    </source>
</evidence>
<dbReference type="EC" id="6.2.1.5" evidence="7"/>
<feature type="binding site" evidence="7">
    <location>
        <begin position="96"/>
        <end position="98"/>
    </location>
    <ligand>
        <name>CoA</name>
        <dbReference type="ChEBI" id="CHEBI:57287"/>
    </ligand>
</feature>
<dbReference type="InterPro" id="IPR036291">
    <property type="entry name" value="NAD(P)-bd_dom_sf"/>
</dbReference>
<dbReference type="BioCyc" id="HINF375063:G119K-1078-MONOMER"/>
<reference evidence="12 13" key="1">
    <citation type="journal article" date="2007" name="Genome Biol.">
        <title>Characterization and modeling of the Haemophilus influenzae core and supragenomes based on the complete genomic sequences of Rd and 12 clinical nontypeable strains.</title>
        <authorList>
            <person name="Hogg J.S."/>
            <person name="Hu F.Z."/>
            <person name="Janto B."/>
            <person name="Boissy R."/>
            <person name="Hayes J."/>
            <person name="Keefe R."/>
            <person name="Post J.C."/>
            <person name="Ehrlich G.D."/>
        </authorList>
    </citation>
    <scope>NUCLEOTIDE SEQUENCE [LARGE SCALE GENOMIC DNA]</scope>
    <source>
        <strain evidence="12 13">22.4-21</strain>
    </source>
</reference>
<evidence type="ECO:0000256" key="5">
    <source>
        <dbReference type="ARBA" id="ARBA00050563"/>
    </source>
</evidence>
<keyword evidence="2 7" id="KW-0816">Tricarboxylic acid cycle</keyword>